<dbReference type="InterPro" id="IPR050738">
    <property type="entry name" value="Sulfatase"/>
</dbReference>
<keyword evidence="3 6" id="KW-0378">Hydrolase</keyword>
<dbReference type="PROSITE" id="PS00523">
    <property type="entry name" value="SULFATASE_1"/>
    <property type="match status" value="1"/>
</dbReference>
<dbReference type="InterPro" id="IPR000917">
    <property type="entry name" value="Sulfatase_N"/>
</dbReference>
<comment type="similarity">
    <text evidence="1">Belongs to the sulfatase family.</text>
</comment>
<evidence type="ECO:0000259" key="5">
    <source>
        <dbReference type="Pfam" id="PF00884"/>
    </source>
</evidence>
<dbReference type="CDD" id="cd16143">
    <property type="entry name" value="ARS_like"/>
    <property type="match status" value="1"/>
</dbReference>
<gene>
    <name evidence="6" type="primary">atsA_8</name>
    <name evidence="6" type="ORF">Poly30_14870</name>
</gene>
<keyword evidence="4" id="KW-0106">Calcium</keyword>
<keyword evidence="7" id="KW-1185">Reference proteome</keyword>
<dbReference type="Pfam" id="PF00884">
    <property type="entry name" value="Sulfatase"/>
    <property type="match status" value="1"/>
</dbReference>
<accession>A0A518EPH4</accession>
<name>A0A518EPH4_9BACT</name>
<proteinExistence type="inferred from homology"/>
<evidence type="ECO:0000313" key="7">
    <source>
        <dbReference type="Proteomes" id="UP000320390"/>
    </source>
</evidence>
<organism evidence="6 7">
    <name type="scientific">Saltatorellus ferox</name>
    <dbReference type="NCBI Taxonomy" id="2528018"/>
    <lineage>
        <taxon>Bacteria</taxon>
        <taxon>Pseudomonadati</taxon>
        <taxon>Planctomycetota</taxon>
        <taxon>Planctomycetia</taxon>
        <taxon>Planctomycetia incertae sedis</taxon>
        <taxon>Saltatorellus</taxon>
    </lineage>
</organism>
<dbReference type="PROSITE" id="PS00149">
    <property type="entry name" value="SULFATASE_2"/>
    <property type="match status" value="1"/>
</dbReference>
<feature type="domain" description="Sulfatase N-terminal" evidence="5">
    <location>
        <begin position="2"/>
        <end position="352"/>
    </location>
</feature>
<dbReference type="InterPro" id="IPR024607">
    <property type="entry name" value="Sulfatase_CS"/>
</dbReference>
<evidence type="ECO:0000256" key="3">
    <source>
        <dbReference type="ARBA" id="ARBA00022801"/>
    </source>
</evidence>
<dbReference type="Gene3D" id="3.30.1120.10">
    <property type="match status" value="1"/>
</dbReference>
<dbReference type="AlphaFoldDB" id="A0A518EPH4"/>
<keyword evidence="2" id="KW-0479">Metal-binding</keyword>
<dbReference type="GO" id="GO:0004065">
    <property type="term" value="F:arylsulfatase activity"/>
    <property type="evidence" value="ECO:0007669"/>
    <property type="project" value="UniProtKB-EC"/>
</dbReference>
<dbReference type="Gene3D" id="3.40.720.10">
    <property type="entry name" value="Alkaline Phosphatase, subunit A"/>
    <property type="match status" value="1"/>
</dbReference>
<dbReference type="EMBL" id="CP036434">
    <property type="protein sequence ID" value="QDV05983.1"/>
    <property type="molecule type" value="Genomic_DNA"/>
</dbReference>
<evidence type="ECO:0000256" key="4">
    <source>
        <dbReference type="ARBA" id="ARBA00022837"/>
    </source>
</evidence>
<dbReference type="EC" id="3.1.6.1" evidence="6"/>
<dbReference type="PANTHER" id="PTHR42693">
    <property type="entry name" value="ARYLSULFATASE FAMILY MEMBER"/>
    <property type="match status" value="1"/>
</dbReference>
<sequence>MLVYADDMGWGDLGVQNTESKIPTPNLDRLAAQGMRFTDAHSSSGICTPSRFALLTGMHHWRRFHEIVNAFGPSVFVPEDLTMAEMFRECGYDTACIGKWHLGWDWEALRREGASAVEGVGYAPGDFDWSQPIPDGPLAHGFDHYFGDDVPNFPPYGWIQDDRMVTAPTVPLVVAPRPTEGSPESRPGPMVEGWRQDMVMPRLTARVVEWLKEPVRTERPFFLFFPWTSPHAPITPAGEFRGTTKAGGYGDFLHQSDAHLGEVLNALEERGLTENTLIVFTSDNGPEAYAYERTRAVNHRSMGPLRGVKRDVFEGGHRVPFIVSWPGHIKPGTVSSALISQVDLFRTFAKILNHSLPEGVARDSLDQLPVWESKSDSIRQHHVHNTYPGVWALRKDHWLYLNAAKGTHNRIPAWYAAEESQAESEEGAWLFDLSQDLSQRTNLLKTYPTLAATLAKELESHRAN</sequence>
<dbReference type="Proteomes" id="UP000320390">
    <property type="component" value="Chromosome"/>
</dbReference>
<evidence type="ECO:0000256" key="1">
    <source>
        <dbReference type="ARBA" id="ARBA00008779"/>
    </source>
</evidence>
<dbReference type="SUPFAM" id="SSF53649">
    <property type="entry name" value="Alkaline phosphatase-like"/>
    <property type="match status" value="1"/>
</dbReference>
<evidence type="ECO:0000313" key="6">
    <source>
        <dbReference type="EMBL" id="QDV05983.1"/>
    </source>
</evidence>
<reference evidence="6 7" key="1">
    <citation type="submission" date="2019-02" db="EMBL/GenBank/DDBJ databases">
        <title>Deep-cultivation of Planctomycetes and their phenomic and genomic characterization uncovers novel biology.</title>
        <authorList>
            <person name="Wiegand S."/>
            <person name="Jogler M."/>
            <person name="Boedeker C."/>
            <person name="Pinto D."/>
            <person name="Vollmers J."/>
            <person name="Rivas-Marin E."/>
            <person name="Kohn T."/>
            <person name="Peeters S.H."/>
            <person name="Heuer A."/>
            <person name="Rast P."/>
            <person name="Oberbeckmann S."/>
            <person name="Bunk B."/>
            <person name="Jeske O."/>
            <person name="Meyerdierks A."/>
            <person name="Storesund J.E."/>
            <person name="Kallscheuer N."/>
            <person name="Luecker S."/>
            <person name="Lage O.M."/>
            <person name="Pohl T."/>
            <person name="Merkel B.J."/>
            <person name="Hornburger P."/>
            <person name="Mueller R.-W."/>
            <person name="Bruemmer F."/>
            <person name="Labrenz M."/>
            <person name="Spormann A.M."/>
            <person name="Op den Camp H."/>
            <person name="Overmann J."/>
            <person name="Amann R."/>
            <person name="Jetten M.S.M."/>
            <person name="Mascher T."/>
            <person name="Medema M.H."/>
            <person name="Devos D.P."/>
            <person name="Kaster A.-K."/>
            <person name="Ovreas L."/>
            <person name="Rohde M."/>
            <person name="Galperin M.Y."/>
            <person name="Jogler C."/>
        </authorList>
    </citation>
    <scope>NUCLEOTIDE SEQUENCE [LARGE SCALE GENOMIC DNA]</scope>
    <source>
        <strain evidence="6 7">Poly30</strain>
    </source>
</reference>
<dbReference type="PANTHER" id="PTHR42693:SF53">
    <property type="entry name" value="ENDO-4-O-SULFATASE"/>
    <property type="match status" value="1"/>
</dbReference>
<evidence type="ECO:0000256" key="2">
    <source>
        <dbReference type="ARBA" id="ARBA00022723"/>
    </source>
</evidence>
<dbReference type="InterPro" id="IPR017850">
    <property type="entry name" value="Alkaline_phosphatase_core_sf"/>
</dbReference>
<protein>
    <submittedName>
        <fullName evidence="6">Arylsulfatase</fullName>
        <ecNumber evidence="6">3.1.6.1</ecNumber>
    </submittedName>
</protein>
<dbReference type="GO" id="GO:0046872">
    <property type="term" value="F:metal ion binding"/>
    <property type="evidence" value="ECO:0007669"/>
    <property type="project" value="UniProtKB-KW"/>
</dbReference>